<organism evidence="2 3">
    <name type="scientific">Apiospora aurea</name>
    <dbReference type="NCBI Taxonomy" id="335848"/>
    <lineage>
        <taxon>Eukaryota</taxon>
        <taxon>Fungi</taxon>
        <taxon>Dikarya</taxon>
        <taxon>Ascomycota</taxon>
        <taxon>Pezizomycotina</taxon>
        <taxon>Sordariomycetes</taxon>
        <taxon>Xylariomycetidae</taxon>
        <taxon>Amphisphaeriales</taxon>
        <taxon>Apiosporaceae</taxon>
        <taxon>Apiospora</taxon>
    </lineage>
</organism>
<evidence type="ECO:0000313" key="3">
    <source>
        <dbReference type="Proteomes" id="UP001391051"/>
    </source>
</evidence>
<keyword evidence="3" id="KW-1185">Reference proteome</keyword>
<accession>A0ABR1PS36</accession>
<evidence type="ECO:0000313" key="2">
    <source>
        <dbReference type="EMBL" id="KAK7936731.1"/>
    </source>
</evidence>
<dbReference type="Proteomes" id="UP001391051">
    <property type="component" value="Unassembled WGS sequence"/>
</dbReference>
<dbReference type="EMBL" id="JAQQWE010000011">
    <property type="protein sequence ID" value="KAK7936731.1"/>
    <property type="molecule type" value="Genomic_DNA"/>
</dbReference>
<name>A0ABR1PS36_9PEZI</name>
<gene>
    <name evidence="2" type="ORF">PG986_015169</name>
</gene>
<feature type="compositionally biased region" description="Basic and acidic residues" evidence="1">
    <location>
        <begin position="108"/>
        <end position="120"/>
    </location>
</feature>
<dbReference type="RefSeq" id="XP_066692480.1">
    <property type="nucleotide sequence ID" value="XM_066851391.1"/>
</dbReference>
<feature type="region of interest" description="Disordered" evidence="1">
    <location>
        <begin position="98"/>
        <end position="125"/>
    </location>
</feature>
<dbReference type="GeneID" id="92084453"/>
<sequence>MPSSAYSHDETVAAITSYYKLVSKAHAIARNSTLLHPPPEGWPELGRPEVAAGLGLSDEAMRLLRHIPYFEGSEAVQILPDVQPHSYIEPQRIELYAERGKRSSAAGDTDKAAGEGEKTQKPPPHLVSLGCNAPEREYGHDVWLDTKRGIVLVGSYHDVQPDIGVPEDGVFFSDDDDDGEEYENLFSEYGQKGSGRSWRVSTFFATCGRTLRELVWMPGMDEGDEGWMLDQGESPYAILDYEERKRIMRSKGWPGDSWDPEAVAEEVDQLLLE</sequence>
<comment type="caution">
    <text evidence="2">The sequence shown here is derived from an EMBL/GenBank/DDBJ whole genome shotgun (WGS) entry which is preliminary data.</text>
</comment>
<proteinExistence type="predicted"/>
<reference evidence="2 3" key="1">
    <citation type="submission" date="2023-01" db="EMBL/GenBank/DDBJ databases">
        <title>Analysis of 21 Apiospora genomes using comparative genomics revels a genus with tremendous synthesis potential of carbohydrate active enzymes and secondary metabolites.</title>
        <authorList>
            <person name="Sorensen T."/>
        </authorList>
    </citation>
    <scope>NUCLEOTIDE SEQUENCE [LARGE SCALE GENOMIC DNA]</scope>
    <source>
        <strain evidence="2 3">CBS 24483</strain>
    </source>
</reference>
<evidence type="ECO:0000256" key="1">
    <source>
        <dbReference type="SAM" id="MobiDB-lite"/>
    </source>
</evidence>
<protein>
    <submittedName>
        <fullName evidence="2">Uncharacterized protein</fullName>
    </submittedName>
</protein>